<dbReference type="AlphaFoldDB" id="X1JKD9"/>
<organism evidence="2">
    <name type="scientific">marine sediment metagenome</name>
    <dbReference type="NCBI Taxonomy" id="412755"/>
    <lineage>
        <taxon>unclassified sequences</taxon>
        <taxon>metagenomes</taxon>
        <taxon>ecological metagenomes</taxon>
    </lineage>
</organism>
<dbReference type="EMBL" id="BARV01001355">
    <property type="protein sequence ID" value="GAH95196.1"/>
    <property type="molecule type" value="Genomic_DNA"/>
</dbReference>
<feature type="transmembrane region" description="Helical" evidence="1">
    <location>
        <begin position="12"/>
        <end position="32"/>
    </location>
</feature>
<keyword evidence="1" id="KW-0812">Transmembrane</keyword>
<name>X1JKD9_9ZZZZ</name>
<reference evidence="2" key="1">
    <citation type="journal article" date="2014" name="Front. Microbiol.">
        <title>High frequency of phylogenetically diverse reductive dehalogenase-homologous genes in deep subseafloor sedimentary metagenomes.</title>
        <authorList>
            <person name="Kawai M."/>
            <person name="Futagami T."/>
            <person name="Toyoda A."/>
            <person name="Takaki Y."/>
            <person name="Nishi S."/>
            <person name="Hori S."/>
            <person name="Arai W."/>
            <person name="Tsubouchi T."/>
            <person name="Morono Y."/>
            <person name="Uchiyama I."/>
            <person name="Ito T."/>
            <person name="Fujiyama A."/>
            <person name="Inagaki F."/>
            <person name="Takami H."/>
        </authorList>
    </citation>
    <scope>NUCLEOTIDE SEQUENCE</scope>
    <source>
        <strain evidence="2">Expedition CK06-06</strain>
    </source>
</reference>
<proteinExistence type="predicted"/>
<protein>
    <recommendedName>
        <fullName evidence="3">Branched-chain amino acid ABC transporter permease</fullName>
    </recommendedName>
</protein>
<comment type="caution">
    <text evidence="2">The sequence shown here is derived from an EMBL/GenBank/DDBJ whole genome shotgun (WGS) entry which is preliminary data.</text>
</comment>
<keyword evidence="1" id="KW-0472">Membrane</keyword>
<keyword evidence="1" id="KW-1133">Transmembrane helix</keyword>
<evidence type="ECO:0000256" key="1">
    <source>
        <dbReference type="SAM" id="Phobius"/>
    </source>
</evidence>
<evidence type="ECO:0008006" key="3">
    <source>
        <dbReference type="Google" id="ProtNLM"/>
    </source>
</evidence>
<gene>
    <name evidence="2" type="ORF">S06H3_03990</name>
</gene>
<accession>X1JKD9</accession>
<sequence length="41" mass="4450">FILGLIGSIVTYIEPGLSLAAYYVIFILLLLVRPTGILGKK</sequence>
<evidence type="ECO:0000313" key="2">
    <source>
        <dbReference type="EMBL" id="GAH95196.1"/>
    </source>
</evidence>
<feature type="non-terminal residue" evidence="2">
    <location>
        <position position="1"/>
    </location>
</feature>